<dbReference type="SUPFAM" id="SSF56726">
    <property type="entry name" value="DNA topoisomerase IV, alpha subunit"/>
    <property type="match status" value="1"/>
</dbReference>
<dbReference type="GO" id="GO:0003677">
    <property type="term" value="F:DNA binding"/>
    <property type="evidence" value="ECO:0007669"/>
    <property type="project" value="InterPro"/>
</dbReference>
<dbReference type="RefSeq" id="WP_039256341.1">
    <property type="nucleotide sequence ID" value="NZ_JENJ01000117.1"/>
</dbReference>
<evidence type="ECO:0000313" key="2">
    <source>
        <dbReference type="EMBL" id="KGM92846.1"/>
    </source>
</evidence>
<dbReference type="OrthoDB" id="186173at2"/>
<dbReference type="InterPro" id="IPR024534">
    <property type="entry name" value="JetD_C"/>
</dbReference>
<comment type="caution">
    <text evidence="2">The sequence shown here is derived from an EMBL/GenBank/DDBJ whole genome shotgun (WGS) entry which is preliminary data.</text>
</comment>
<reference evidence="2 3" key="1">
    <citation type="submission" date="2014-01" db="EMBL/GenBank/DDBJ databases">
        <title>Plasmidome dynamics in the species complex Clostridium novyi sensu lato converts strains of independent lineages into distinctly different pathogens.</title>
        <authorList>
            <person name="Skarin H."/>
            <person name="Segerman B."/>
        </authorList>
    </citation>
    <scope>NUCLEOTIDE SEQUENCE [LARGE SCALE GENOMIC DNA]</scope>
    <source>
        <strain evidence="2 3">4552</strain>
    </source>
</reference>
<evidence type="ECO:0000259" key="1">
    <source>
        <dbReference type="Pfam" id="PF09983"/>
    </source>
</evidence>
<sequence length="398" mass="47277">MKKYKEKILNNLIDVYERSSLYKGTSLNERNISFKFTVKNIKDYFDEDNYLKKEEIEQSAKELEGLELIKIIWGKGYEDHLIKRVDLNVNRINEAYKLLKRKSKGNSEKECINLLKKYVEEGFVLGKFSREMINKLEEKASIKKYLDIENIEECKNILNALKNVISQQEEIFKRNFSIRIFNDSKRFEAIEGKVLRILKDFTSEETLTLEEFNIFNNPSYVYFKGNTRLKLKNKVLDIVDLKFGIGISSQDLNEIREVEINTSKIITIENLTTFNTFNEDDFVCIYLGGFHNNARRELLKRIKKDNGGKKFYHFGDIDCGGFKILKHLREKTSIDFIPYNMNLETLINGRSYCKELTQNDKRVLEEMLKEESFKEFYDVFEYMLKENIKLEQEHLCYE</sequence>
<name>A0A0A0HXP8_CLONO</name>
<dbReference type="EMBL" id="JENJ01000117">
    <property type="protein sequence ID" value="KGM92846.1"/>
    <property type="molecule type" value="Genomic_DNA"/>
</dbReference>
<proteinExistence type="predicted"/>
<protein>
    <recommendedName>
        <fullName evidence="1">Wadjet protein JetD C-terminal domain-containing protein</fullName>
    </recommendedName>
</protein>
<feature type="domain" description="Wadjet protein JetD C-terminal" evidence="1">
    <location>
        <begin position="237"/>
        <end position="395"/>
    </location>
</feature>
<dbReference type="GO" id="GO:0005694">
    <property type="term" value="C:chromosome"/>
    <property type="evidence" value="ECO:0007669"/>
    <property type="project" value="InterPro"/>
</dbReference>
<organism evidence="2 3">
    <name type="scientific">Clostridium novyi A str. 4552</name>
    <dbReference type="NCBI Taxonomy" id="1444289"/>
    <lineage>
        <taxon>Bacteria</taxon>
        <taxon>Bacillati</taxon>
        <taxon>Bacillota</taxon>
        <taxon>Clostridia</taxon>
        <taxon>Eubacteriales</taxon>
        <taxon>Clostridiaceae</taxon>
        <taxon>Clostridium</taxon>
    </lineage>
</organism>
<accession>A0A0A0HXP8</accession>
<dbReference type="AlphaFoldDB" id="A0A0A0HXP8"/>
<dbReference type="Pfam" id="PF09983">
    <property type="entry name" value="JetD_C"/>
    <property type="match status" value="1"/>
</dbReference>
<dbReference type="Gene3D" id="3.40.1360.10">
    <property type="match status" value="1"/>
</dbReference>
<gene>
    <name evidence="2" type="ORF">Z968_13000</name>
</gene>
<dbReference type="Proteomes" id="UP000030012">
    <property type="component" value="Unassembled WGS sequence"/>
</dbReference>
<evidence type="ECO:0000313" key="3">
    <source>
        <dbReference type="Proteomes" id="UP000030012"/>
    </source>
</evidence>
<dbReference type="InterPro" id="IPR036078">
    <property type="entry name" value="Spo11/TopoVI_A_sf"/>
</dbReference>